<evidence type="ECO:0000313" key="1">
    <source>
        <dbReference type="EMBL" id="MEX3170758.1"/>
    </source>
</evidence>
<dbReference type="EMBL" id="JBFQXQ010000001">
    <property type="protein sequence ID" value="MEX3170758.1"/>
    <property type="molecule type" value="Genomic_DNA"/>
</dbReference>
<evidence type="ECO:0000313" key="2">
    <source>
        <dbReference type="Proteomes" id="UP001558101"/>
    </source>
</evidence>
<dbReference type="Proteomes" id="UP001558101">
    <property type="component" value="Unassembled WGS sequence"/>
</dbReference>
<accession>A0ABV3UDB9</accession>
<protein>
    <submittedName>
        <fullName evidence="1">Uncharacterized protein</fullName>
    </submittedName>
</protein>
<name>A0ABV3UDB9_9GAMM</name>
<sequence>MTQTLTTERMAEIAKLAIRLQQISSCAAVTSSGETVLHHTHVDEILSALHDVTAELLANREAQPVAFTSPAQLLKYPNEQKETYGQYSEKFCVPLYTAPPAPAVPEDIAEIIKRFQHQCNHLSEWHHIDEHSCKVDRRDLMIVTEFLSACRAAMLAQPVSQGYKLDGGENCWSCGKHFTYAQHSECDGYCPHCDSPVDLDDGEDHQSKVVPSEPTEEMISSAWREATGKCDHETIKRMYATMLAAAPEGGNGA</sequence>
<organism evidence="1 2">
    <name type="scientific">Serratia quinivorans</name>
    <dbReference type="NCBI Taxonomy" id="137545"/>
    <lineage>
        <taxon>Bacteria</taxon>
        <taxon>Pseudomonadati</taxon>
        <taxon>Pseudomonadota</taxon>
        <taxon>Gammaproteobacteria</taxon>
        <taxon>Enterobacterales</taxon>
        <taxon>Yersiniaceae</taxon>
        <taxon>Serratia</taxon>
    </lineage>
</organism>
<comment type="caution">
    <text evidence="1">The sequence shown here is derived from an EMBL/GenBank/DDBJ whole genome shotgun (WGS) entry which is preliminary data.</text>
</comment>
<reference evidence="1 2" key="1">
    <citation type="submission" date="2024-07" db="EMBL/GenBank/DDBJ databases">
        <title>Genomes of novel Serratia strains from suburban soil.</title>
        <authorList>
            <person name="Markert E.X."/>
            <person name="Severe K."/>
            <person name="Severe L."/>
            <person name="Twing K.I."/>
            <person name="Ward L.M."/>
        </authorList>
    </citation>
    <scope>NUCLEOTIDE SEQUENCE [LARGE SCALE GENOMIC DNA]</scope>
    <source>
        <strain evidence="1 2">3C-UT</strain>
    </source>
</reference>
<keyword evidence="2" id="KW-1185">Reference proteome</keyword>
<dbReference type="RefSeq" id="WP_368453050.1">
    <property type="nucleotide sequence ID" value="NZ_JBFQXQ010000001.1"/>
</dbReference>
<gene>
    <name evidence="1" type="ORF">AB4M04_01500</name>
</gene>
<proteinExistence type="predicted"/>